<feature type="compositionally biased region" description="Polar residues" evidence="1">
    <location>
        <begin position="8"/>
        <end position="31"/>
    </location>
</feature>
<organism evidence="2 3">
    <name type="scientific">Allokutzneria multivorans</name>
    <dbReference type="NCBI Taxonomy" id="1142134"/>
    <lineage>
        <taxon>Bacteria</taxon>
        <taxon>Bacillati</taxon>
        <taxon>Actinomycetota</taxon>
        <taxon>Actinomycetes</taxon>
        <taxon>Pseudonocardiales</taxon>
        <taxon>Pseudonocardiaceae</taxon>
        <taxon>Allokutzneria</taxon>
    </lineage>
</organism>
<comment type="caution">
    <text evidence="2">The sequence shown here is derived from an EMBL/GenBank/DDBJ whole genome shotgun (WGS) entry which is preliminary data.</text>
</comment>
<name>A0ABP7S9E9_9PSEU</name>
<protein>
    <submittedName>
        <fullName evidence="2">Uncharacterized protein</fullName>
    </submittedName>
</protein>
<sequence>MVTEWSEQHQASATGPPSTRPQLQNRSSTATHIARQSVESRSEITASAEEPSKGIDLVPRQVLCQHDTRLAGAPGGDAGFGEHVVETGLGGADDAAVLAEG</sequence>
<feature type="region of interest" description="Disordered" evidence="1">
    <location>
        <begin position="1"/>
        <end position="54"/>
    </location>
</feature>
<evidence type="ECO:0000313" key="3">
    <source>
        <dbReference type="Proteomes" id="UP001501747"/>
    </source>
</evidence>
<dbReference type="EMBL" id="BAABAL010000009">
    <property type="protein sequence ID" value="GAA4008668.1"/>
    <property type="molecule type" value="Genomic_DNA"/>
</dbReference>
<dbReference type="Proteomes" id="UP001501747">
    <property type="component" value="Unassembled WGS sequence"/>
</dbReference>
<accession>A0ABP7S9E9</accession>
<evidence type="ECO:0000256" key="1">
    <source>
        <dbReference type="SAM" id="MobiDB-lite"/>
    </source>
</evidence>
<keyword evidence="3" id="KW-1185">Reference proteome</keyword>
<gene>
    <name evidence="2" type="ORF">GCM10022247_33600</name>
</gene>
<reference evidence="3" key="1">
    <citation type="journal article" date="2019" name="Int. J. Syst. Evol. Microbiol.">
        <title>The Global Catalogue of Microorganisms (GCM) 10K type strain sequencing project: providing services to taxonomists for standard genome sequencing and annotation.</title>
        <authorList>
            <consortium name="The Broad Institute Genomics Platform"/>
            <consortium name="The Broad Institute Genome Sequencing Center for Infectious Disease"/>
            <person name="Wu L."/>
            <person name="Ma J."/>
        </authorList>
    </citation>
    <scope>NUCLEOTIDE SEQUENCE [LARGE SCALE GENOMIC DNA]</scope>
    <source>
        <strain evidence="3">JCM 17342</strain>
    </source>
</reference>
<proteinExistence type="predicted"/>
<evidence type="ECO:0000313" key="2">
    <source>
        <dbReference type="EMBL" id="GAA4008668.1"/>
    </source>
</evidence>